<evidence type="ECO:0008006" key="3">
    <source>
        <dbReference type="Google" id="ProtNLM"/>
    </source>
</evidence>
<dbReference type="AlphaFoldDB" id="A0A2S9X581"/>
<protein>
    <recommendedName>
        <fullName evidence="3">Tail tubular protein A</fullName>
    </recommendedName>
</protein>
<dbReference type="EMBL" id="MTBD01000025">
    <property type="protein sequence ID" value="PRP70847.1"/>
    <property type="molecule type" value="Genomic_DNA"/>
</dbReference>
<dbReference type="RefSeq" id="WP_106076875.1">
    <property type="nucleotide sequence ID" value="NZ_MTBD01000025.1"/>
</dbReference>
<sequence length="197" mass="22320">MLYMERLQNYQSDPMLLDAVNTVLNECGIDGVSSLEDQSNLDLVNAIKCIQDTSRVLLSKGFSFNTFITTLMPDMDGFIRWPQNTYTIRATDGTRIVNQAGYIVKPDDGFSAKFDGPFEIEGIFILPFSSIPIPVFDYLVLRAAEVMNDRWISSDVVQVAIDKHIQEAWLNFRQWWIDDDNTSMMESGAVQAITGRT</sequence>
<dbReference type="Pfam" id="PF17212">
    <property type="entry name" value="Tube"/>
    <property type="match status" value="1"/>
</dbReference>
<evidence type="ECO:0000313" key="1">
    <source>
        <dbReference type="EMBL" id="PRP70847.1"/>
    </source>
</evidence>
<accession>A0A2S9X581</accession>
<reference evidence="1 2" key="1">
    <citation type="submission" date="2017-01" db="EMBL/GenBank/DDBJ databases">
        <title>New insights into the genetic diversity of Chromobacterium isolated from tropical freshwater lake.</title>
        <authorList>
            <person name="Santos A.B."/>
            <person name="Nascimento A.M."/>
            <person name="Da Silva P.C."/>
        </authorList>
    </citation>
    <scope>NUCLEOTIDE SEQUENCE [LARGE SCALE GENOMIC DNA]</scope>
    <source>
        <strain evidence="1 2">56AF</strain>
    </source>
</reference>
<comment type="caution">
    <text evidence="1">The sequence shown here is derived from an EMBL/GenBank/DDBJ whole genome shotgun (WGS) entry which is preliminary data.</text>
</comment>
<proteinExistence type="predicted"/>
<gene>
    <name evidence="1" type="ORF">BUE93_11280</name>
</gene>
<organism evidence="1 2">
    <name type="scientific">Chromobacterium amazonense</name>
    <dbReference type="NCBI Taxonomy" id="1382803"/>
    <lineage>
        <taxon>Bacteria</taxon>
        <taxon>Pseudomonadati</taxon>
        <taxon>Pseudomonadota</taxon>
        <taxon>Betaproteobacteria</taxon>
        <taxon>Neisseriales</taxon>
        <taxon>Chromobacteriaceae</taxon>
        <taxon>Chromobacterium</taxon>
    </lineage>
</organism>
<dbReference type="InterPro" id="IPR033767">
    <property type="entry name" value="Tail_Gp11"/>
</dbReference>
<dbReference type="Proteomes" id="UP000239469">
    <property type="component" value="Unassembled WGS sequence"/>
</dbReference>
<dbReference type="OrthoDB" id="6079986at2"/>
<evidence type="ECO:0000313" key="2">
    <source>
        <dbReference type="Proteomes" id="UP000239469"/>
    </source>
</evidence>
<name>A0A2S9X581_9NEIS</name>